<accession>A0ABD3V6A2</accession>
<feature type="region of interest" description="Disordered" evidence="8">
    <location>
        <begin position="1"/>
        <end position="34"/>
    </location>
</feature>
<feature type="transmembrane region" description="Helical" evidence="9">
    <location>
        <begin position="580"/>
        <end position="600"/>
    </location>
</feature>
<evidence type="ECO:0000256" key="3">
    <source>
        <dbReference type="ARBA" id="ARBA00022692"/>
    </source>
</evidence>
<feature type="transmembrane region" description="Helical" evidence="9">
    <location>
        <begin position="332"/>
        <end position="353"/>
    </location>
</feature>
<dbReference type="InterPro" id="IPR036640">
    <property type="entry name" value="ABC1_TM_sf"/>
</dbReference>
<dbReference type="InterPro" id="IPR003593">
    <property type="entry name" value="AAA+_ATPase"/>
</dbReference>
<evidence type="ECO:0000256" key="5">
    <source>
        <dbReference type="ARBA" id="ARBA00022840"/>
    </source>
</evidence>
<dbReference type="GO" id="GO:0005524">
    <property type="term" value="F:ATP binding"/>
    <property type="evidence" value="ECO:0007669"/>
    <property type="project" value="UniProtKB-KW"/>
</dbReference>
<gene>
    <name evidence="12" type="ORF">ACJMK2_011112</name>
</gene>
<keyword evidence="13" id="KW-1185">Reference proteome</keyword>
<name>A0ABD3V6A2_SINWO</name>
<keyword evidence="2" id="KW-0813">Transport</keyword>
<dbReference type="InterPro" id="IPR017871">
    <property type="entry name" value="ABC_transporter-like_CS"/>
</dbReference>
<evidence type="ECO:0000256" key="6">
    <source>
        <dbReference type="ARBA" id="ARBA00022989"/>
    </source>
</evidence>
<dbReference type="SMART" id="SM00382">
    <property type="entry name" value="AAA"/>
    <property type="match status" value="2"/>
</dbReference>
<dbReference type="CDD" id="cd03250">
    <property type="entry name" value="ABCC_MRP_domain1"/>
    <property type="match status" value="1"/>
</dbReference>
<dbReference type="Gene3D" id="1.20.1560.10">
    <property type="entry name" value="ABC transporter type 1, transmembrane domain"/>
    <property type="match status" value="1"/>
</dbReference>
<feature type="domain" description="ABC transporter" evidence="10">
    <location>
        <begin position="671"/>
        <end position="905"/>
    </location>
</feature>
<dbReference type="PROSITE" id="PS50893">
    <property type="entry name" value="ABC_TRANSPORTER_2"/>
    <property type="match status" value="2"/>
</dbReference>
<keyword evidence="5" id="KW-0067">ATP-binding</keyword>
<feature type="transmembrane region" description="Helical" evidence="9">
    <location>
        <begin position="493"/>
        <end position="510"/>
    </location>
</feature>
<evidence type="ECO:0000313" key="12">
    <source>
        <dbReference type="EMBL" id="KAL3856343.1"/>
    </source>
</evidence>
<evidence type="ECO:0000256" key="1">
    <source>
        <dbReference type="ARBA" id="ARBA00004141"/>
    </source>
</evidence>
<dbReference type="FunFam" id="3.40.50.300:FF:000163">
    <property type="entry name" value="Multidrug resistance-associated protein member 4"/>
    <property type="match status" value="1"/>
</dbReference>
<evidence type="ECO:0000256" key="2">
    <source>
        <dbReference type="ARBA" id="ARBA00022448"/>
    </source>
</evidence>
<dbReference type="FunFam" id="1.20.1560.10:FF:000010">
    <property type="entry name" value="Multidrug resistance-associated ABC transporter"/>
    <property type="match status" value="1"/>
</dbReference>
<comment type="caution">
    <text evidence="12">The sequence shown here is derived from an EMBL/GenBank/DDBJ whole genome shotgun (WGS) entry which is preliminary data.</text>
</comment>
<feature type="domain" description="ABC transmembrane type-1" evidence="11">
    <location>
        <begin position="345"/>
        <end position="635"/>
    </location>
</feature>
<evidence type="ECO:0000256" key="4">
    <source>
        <dbReference type="ARBA" id="ARBA00022741"/>
    </source>
</evidence>
<keyword evidence="4" id="KW-0547">Nucleotide-binding</keyword>
<dbReference type="CDD" id="cd18602">
    <property type="entry name" value="ABC_6TM_SUR1_D2_like"/>
    <property type="match status" value="1"/>
</dbReference>
<keyword evidence="6 9" id="KW-1133">Transmembrane helix</keyword>
<dbReference type="PANTHER" id="PTHR24223">
    <property type="entry name" value="ATP-BINDING CASSETTE SUB-FAMILY C"/>
    <property type="match status" value="1"/>
</dbReference>
<evidence type="ECO:0000256" key="7">
    <source>
        <dbReference type="ARBA" id="ARBA00023136"/>
    </source>
</evidence>
<feature type="transmembrane region" description="Helical" evidence="9">
    <location>
        <begin position="393"/>
        <end position="414"/>
    </location>
</feature>
<dbReference type="InterPro" id="IPR050173">
    <property type="entry name" value="ABC_transporter_C-like"/>
</dbReference>
<dbReference type="PROSITE" id="PS00211">
    <property type="entry name" value="ABC_TRANSPORTER_1"/>
    <property type="match status" value="2"/>
</dbReference>
<protein>
    <submittedName>
        <fullName evidence="12">Uncharacterized protein</fullName>
    </submittedName>
</protein>
<comment type="subcellular location">
    <subcellularLocation>
        <location evidence="1">Membrane</location>
        <topology evidence="1">Multi-pass membrane protein</topology>
    </subcellularLocation>
</comment>
<keyword evidence="7 9" id="KW-0472">Membrane</keyword>
<feature type="domain" description="ABC transporter" evidence="10">
    <location>
        <begin position="42"/>
        <end position="269"/>
    </location>
</feature>
<dbReference type="SUPFAM" id="SSF52540">
    <property type="entry name" value="P-loop containing nucleoside triphosphate hydrolases"/>
    <property type="match status" value="2"/>
</dbReference>
<dbReference type="InterPro" id="IPR003439">
    <property type="entry name" value="ABC_transporter-like_ATP-bd"/>
</dbReference>
<evidence type="ECO:0000259" key="10">
    <source>
        <dbReference type="PROSITE" id="PS50893"/>
    </source>
</evidence>
<dbReference type="SUPFAM" id="SSF90123">
    <property type="entry name" value="ABC transporter transmembrane region"/>
    <property type="match status" value="1"/>
</dbReference>
<sequence length="1076" mass="119945">MGRGLSVSDQSEHRRHRHSSSGIEDTEVTDNHSHTLDSHCAVEIKDGRYSWDLKTRELTLKDINIKIPAEKLTMIVGPVGSGKTSLLSAMLGEMLTVSGSMEWSRNCRISYVAQRPWLLNTTLKENILFGQTYVWRRYKKVIDACALQPDIAMLPIGENTEIGEKGVNLSGGQKQRISIARALYFHSDTVLLDDPLSALDVHVGRHVFEEVILRKLLKRRKTVILVTHQLQYLNFAHHIIVMRDGEIQYQGKLVDVKKNDPDLYSSWRKALKEASIQETKHISQGDESGIDGKLLEDVDEEKEEDLNEESLPSGKLIRNEHREVGAVKMSVYLCYLKACGILLCIFVVLMLLLNQGLLMTTNFWLSIWSSASTEYYDNQQTNSTAAFDNSQYLHVYVILFAFAVASTLASGIILQFTGVQGARCLHDKLLTTILNVPIRFFETNPSGRIVNRFSSDVSQIDQKIPGTWDALLRCCLAVFSAIIVNSIGTPYFILAAIPLIILYYCLQVFFRASSRELQRLDSVTKSPIYSQFSETLNGLVTIRAYRAQTRFQNETLARIDSNVAPFLFNQTANRWLGIRLDYMGAVLVGIASIASLMSGVKGNTNPAFIGLCIAYALMVSNYLNWIVRNIAELEMLMNSTERVDEYTKLQREPQSSSNDNPDKDWPSQGEIHFKNVSLTYDTDLESVVMGVSFTIQPGEKIGVCGRTGSGKTSLTLALFRMIKITTGEVIIDGRDISSVPLSVLRSKLAIIPQDPVLFTGTIRHNLDPIGEIPDNKLWEALQTVELKDTIETLEGQLDASVSEGGENFSVGQKQLFCLARAFLRNNTILVLDEATASIDLETDNKLQHVVSNVFRDKTVITVAHRISTIMKYDRVMVMDMGKVVEFDTPQILMEDHCSHFYGLVHQTQSLNLLIVSNFPPNPHNKTSKPHYTILTSPDMASSPTTLSLQSQIQLPSPSTLSLQALIQLPSPTTLSLQPLIQLPSPTTLSLQSQIQLPSPTTLSLQALIQFPSPNTLSLQSLIQLPSPSTLTLQSLIQLPSPTTLTLQSLIQLPSPTTLSLQALTWLPATLHCPYKP</sequence>
<proteinExistence type="predicted"/>
<organism evidence="12 13">
    <name type="scientific">Sinanodonta woodiana</name>
    <name type="common">Chinese pond mussel</name>
    <name type="synonym">Anodonta woodiana</name>
    <dbReference type="NCBI Taxonomy" id="1069815"/>
    <lineage>
        <taxon>Eukaryota</taxon>
        <taxon>Metazoa</taxon>
        <taxon>Spiralia</taxon>
        <taxon>Lophotrochozoa</taxon>
        <taxon>Mollusca</taxon>
        <taxon>Bivalvia</taxon>
        <taxon>Autobranchia</taxon>
        <taxon>Heteroconchia</taxon>
        <taxon>Palaeoheterodonta</taxon>
        <taxon>Unionida</taxon>
        <taxon>Unionoidea</taxon>
        <taxon>Unionidae</taxon>
        <taxon>Unioninae</taxon>
        <taxon>Sinanodonta</taxon>
    </lineage>
</organism>
<dbReference type="Pfam" id="PF00664">
    <property type="entry name" value="ABC_membrane"/>
    <property type="match status" value="1"/>
</dbReference>
<reference evidence="12 13" key="1">
    <citation type="submission" date="2024-11" db="EMBL/GenBank/DDBJ databases">
        <title>Chromosome-level genome assembly of the freshwater bivalve Anodonta woodiana.</title>
        <authorList>
            <person name="Chen X."/>
        </authorList>
    </citation>
    <scope>NUCLEOTIDE SEQUENCE [LARGE SCALE GENOMIC DNA]</scope>
    <source>
        <strain evidence="12">MN2024</strain>
        <tissue evidence="12">Gills</tissue>
    </source>
</reference>
<dbReference type="PROSITE" id="PS50929">
    <property type="entry name" value="ABC_TM1F"/>
    <property type="match status" value="1"/>
</dbReference>
<dbReference type="InterPro" id="IPR027417">
    <property type="entry name" value="P-loop_NTPase"/>
</dbReference>
<dbReference type="EMBL" id="JBJQND010000013">
    <property type="protein sequence ID" value="KAL3856343.1"/>
    <property type="molecule type" value="Genomic_DNA"/>
</dbReference>
<evidence type="ECO:0000256" key="8">
    <source>
        <dbReference type="SAM" id="MobiDB-lite"/>
    </source>
</evidence>
<keyword evidence="3 9" id="KW-0812">Transmembrane</keyword>
<feature type="transmembrane region" description="Helical" evidence="9">
    <location>
        <begin position="606"/>
        <end position="627"/>
    </location>
</feature>
<dbReference type="CDD" id="cd03244">
    <property type="entry name" value="ABCC_MRP_domain2"/>
    <property type="match status" value="1"/>
</dbReference>
<dbReference type="FunFam" id="3.40.50.300:FF:002366">
    <property type="entry name" value="Uncharacterized protein"/>
    <property type="match status" value="1"/>
</dbReference>
<dbReference type="GO" id="GO:0016020">
    <property type="term" value="C:membrane"/>
    <property type="evidence" value="ECO:0007669"/>
    <property type="project" value="UniProtKB-SubCell"/>
</dbReference>
<dbReference type="PANTHER" id="PTHR24223:SF461">
    <property type="entry name" value="ATP-BINDING CASSETTE SUB-FAMILY C MEMBER SUR"/>
    <property type="match status" value="1"/>
</dbReference>
<dbReference type="InterPro" id="IPR011527">
    <property type="entry name" value="ABC1_TM_dom"/>
</dbReference>
<dbReference type="Pfam" id="PF00005">
    <property type="entry name" value="ABC_tran"/>
    <property type="match status" value="2"/>
</dbReference>
<evidence type="ECO:0000259" key="11">
    <source>
        <dbReference type="PROSITE" id="PS50929"/>
    </source>
</evidence>
<dbReference type="Proteomes" id="UP001634394">
    <property type="component" value="Unassembled WGS sequence"/>
</dbReference>
<feature type="region of interest" description="Disordered" evidence="8">
    <location>
        <begin position="647"/>
        <end position="668"/>
    </location>
</feature>
<evidence type="ECO:0000313" key="13">
    <source>
        <dbReference type="Proteomes" id="UP001634394"/>
    </source>
</evidence>
<dbReference type="AlphaFoldDB" id="A0ABD3V6A2"/>
<evidence type="ECO:0000256" key="9">
    <source>
        <dbReference type="SAM" id="Phobius"/>
    </source>
</evidence>
<dbReference type="Gene3D" id="3.40.50.300">
    <property type="entry name" value="P-loop containing nucleotide triphosphate hydrolases"/>
    <property type="match status" value="2"/>
</dbReference>